<comment type="caution">
    <text evidence="1">The sequence shown here is derived from an EMBL/GenBank/DDBJ whole genome shotgun (WGS) entry which is preliminary data.</text>
</comment>
<evidence type="ECO:0000313" key="2">
    <source>
        <dbReference type="Proteomes" id="UP001597115"/>
    </source>
</evidence>
<dbReference type="Proteomes" id="UP001597115">
    <property type="component" value="Unassembled WGS sequence"/>
</dbReference>
<proteinExistence type="predicted"/>
<accession>A0ABW4I513</accession>
<organism evidence="1 2">
    <name type="scientific">Sphingomonas tabacisoli</name>
    <dbReference type="NCBI Taxonomy" id="2249466"/>
    <lineage>
        <taxon>Bacteria</taxon>
        <taxon>Pseudomonadati</taxon>
        <taxon>Pseudomonadota</taxon>
        <taxon>Alphaproteobacteria</taxon>
        <taxon>Sphingomonadales</taxon>
        <taxon>Sphingomonadaceae</taxon>
        <taxon>Sphingomonas</taxon>
    </lineage>
</organism>
<protein>
    <recommendedName>
        <fullName evidence="3">DUF3052 domain-containing protein</fullName>
    </recommendedName>
</protein>
<dbReference type="EMBL" id="JBHUDY010000002">
    <property type="protein sequence ID" value="MFD1613076.1"/>
    <property type="molecule type" value="Genomic_DNA"/>
</dbReference>
<dbReference type="RefSeq" id="WP_380890802.1">
    <property type="nucleotide sequence ID" value="NZ_JBHUDY010000002.1"/>
</dbReference>
<reference evidence="2" key="1">
    <citation type="journal article" date="2019" name="Int. J. Syst. Evol. Microbiol.">
        <title>The Global Catalogue of Microorganisms (GCM) 10K type strain sequencing project: providing services to taxonomists for standard genome sequencing and annotation.</title>
        <authorList>
            <consortium name="The Broad Institute Genomics Platform"/>
            <consortium name="The Broad Institute Genome Sequencing Center for Infectious Disease"/>
            <person name="Wu L."/>
            <person name="Ma J."/>
        </authorList>
    </citation>
    <scope>NUCLEOTIDE SEQUENCE [LARGE SCALE GENOMIC DNA]</scope>
    <source>
        <strain evidence="2">CGMCC 1.16275</strain>
    </source>
</reference>
<evidence type="ECO:0008006" key="3">
    <source>
        <dbReference type="Google" id="ProtNLM"/>
    </source>
</evidence>
<evidence type="ECO:0000313" key="1">
    <source>
        <dbReference type="EMBL" id="MFD1613076.1"/>
    </source>
</evidence>
<keyword evidence="2" id="KW-1185">Reference proteome</keyword>
<gene>
    <name evidence="1" type="ORF">ACFSCW_14820</name>
</gene>
<name>A0ABW4I513_9SPHN</name>
<sequence>MTERAELERQLAALKPALAPGGFVWVSWPKKAAQVPTDITEDTIRAVCLPMGLVDVKVCAVDATWSGLKLMVRRT</sequence>